<feature type="compositionally biased region" description="Polar residues" evidence="2">
    <location>
        <begin position="111"/>
        <end position="120"/>
    </location>
</feature>
<keyword evidence="1" id="KW-0862">Zinc</keyword>
<sequence>MAPPTAAKRPHAAVSKGGANLPKIDPWADTPYANFDCSKYDYVPTDDGGFWQLQQQHTPSEQLPNVVPLIATSKSPIQKQQDVEWTCLSAACPSKPFKRKVDLDRHYLQAHTDSQAQPSPALSLKDITPATSISNPSPKITTKKNPQGNGKTKGAAAAGAGNRNNSVGGTGKEKDGAFLCDYPACGRKNEPFSRKDRLRVHFTDVHKEDVDKKTSDMPESWLLERKIYNKWWRCSKCLDRVDFRENGDTMVKLGDAWRLSRVYHTTYTIILDETLRPGMQYHAHESNVHCAHPYHGPCEGRSGLVYQLAEGECPACLGDQGLPRRIIARQEMMDDAIRKVTGEPLRPSPEVLGYVAQLAILAKHMVARKIPNVIIGAAMIDQVVAEVRAELFCRQSDYHWTRGYGVSSCKCFVEERGFCANLGRFLRQNEAVRIITAHEDIVIPYINMPDPDDDNDDWELTQARERIIEWFRDRRTARLDRVAICRFETGPREDQRYQDCIQRLDAAVVKYVDLIRSGEAPPPPAPDDRAAERNLRARAVFLRKPLEWIAYDTGLADILVKEISDVVIHWYLRVGTPASQPVDNAAWSAPLELRRDMDGMRKEMQATVEHLEAHFSPNTRAGWRLFARSFLRMPLREEDEVATFRRARAELTAAAEARLSLAQVAADENVITLAASRAIRPDDADGRSCPLCGEPFDDDDVRPVVLCARSHLVCRSCTIILVVTADAALLEPDPQRRSRCPMCRASLLKFYRANADPADELRSPPTPEAPPVEWV</sequence>
<keyword evidence="5" id="KW-1185">Reference proteome</keyword>
<keyword evidence="1" id="KW-0863">Zinc-finger</keyword>
<dbReference type="GO" id="GO:0008270">
    <property type="term" value="F:zinc ion binding"/>
    <property type="evidence" value="ECO:0007669"/>
    <property type="project" value="UniProtKB-KW"/>
</dbReference>
<evidence type="ECO:0000259" key="3">
    <source>
        <dbReference type="PROSITE" id="PS50089"/>
    </source>
</evidence>
<dbReference type="PROSITE" id="PS50089">
    <property type="entry name" value="ZF_RING_2"/>
    <property type="match status" value="1"/>
</dbReference>
<feature type="region of interest" description="Disordered" evidence="2">
    <location>
        <begin position="1"/>
        <end position="25"/>
    </location>
</feature>
<dbReference type="SUPFAM" id="SSF57850">
    <property type="entry name" value="RING/U-box"/>
    <property type="match status" value="1"/>
</dbReference>
<evidence type="ECO:0000313" key="5">
    <source>
        <dbReference type="Proteomes" id="UP000326340"/>
    </source>
</evidence>
<dbReference type="EMBL" id="PUHP01000478">
    <property type="protein sequence ID" value="TQN69742.1"/>
    <property type="molecule type" value="Genomic_DNA"/>
</dbReference>
<dbReference type="AlphaFoldDB" id="A0A5Q4BRT0"/>
<feature type="compositionally biased region" description="Low complexity" evidence="2">
    <location>
        <begin position="148"/>
        <end position="167"/>
    </location>
</feature>
<dbReference type="Proteomes" id="UP000326340">
    <property type="component" value="Unassembled WGS sequence"/>
</dbReference>
<dbReference type="InterPro" id="IPR013083">
    <property type="entry name" value="Znf_RING/FYVE/PHD"/>
</dbReference>
<organism evidence="4 5">
    <name type="scientific">Colletotrichum shisoi</name>
    <dbReference type="NCBI Taxonomy" id="2078593"/>
    <lineage>
        <taxon>Eukaryota</taxon>
        <taxon>Fungi</taxon>
        <taxon>Dikarya</taxon>
        <taxon>Ascomycota</taxon>
        <taxon>Pezizomycotina</taxon>
        <taxon>Sordariomycetes</taxon>
        <taxon>Hypocreomycetidae</taxon>
        <taxon>Glomerellales</taxon>
        <taxon>Glomerellaceae</taxon>
        <taxon>Colletotrichum</taxon>
        <taxon>Colletotrichum destructivum species complex</taxon>
    </lineage>
</organism>
<name>A0A5Q4BRT0_9PEZI</name>
<dbReference type="InterPro" id="IPR001841">
    <property type="entry name" value="Znf_RING"/>
</dbReference>
<evidence type="ECO:0000256" key="2">
    <source>
        <dbReference type="SAM" id="MobiDB-lite"/>
    </source>
</evidence>
<feature type="compositionally biased region" description="Polar residues" evidence="2">
    <location>
        <begin position="129"/>
        <end position="147"/>
    </location>
</feature>
<protein>
    <recommendedName>
        <fullName evidence="3">RING-type domain-containing protein</fullName>
    </recommendedName>
</protein>
<proteinExistence type="predicted"/>
<gene>
    <name evidence="4" type="ORF">CSHISOI_05722</name>
</gene>
<evidence type="ECO:0000256" key="1">
    <source>
        <dbReference type="PROSITE-ProRule" id="PRU00175"/>
    </source>
</evidence>
<keyword evidence="1" id="KW-0479">Metal-binding</keyword>
<evidence type="ECO:0000313" key="4">
    <source>
        <dbReference type="EMBL" id="TQN69742.1"/>
    </source>
</evidence>
<dbReference type="Gene3D" id="3.30.40.10">
    <property type="entry name" value="Zinc/RING finger domain, C3HC4 (zinc finger)"/>
    <property type="match status" value="1"/>
</dbReference>
<dbReference type="OrthoDB" id="4817524at2759"/>
<feature type="domain" description="RING-type" evidence="3">
    <location>
        <begin position="689"/>
        <end position="744"/>
    </location>
</feature>
<reference evidence="4 5" key="1">
    <citation type="journal article" date="2019" name="Sci. Rep.">
        <title>Colletotrichum shisoi sp. nov., an anthracnose pathogen of Perilla frutescens in Japan: molecular phylogenetic, morphological and genomic evidence.</title>
        <authorList>
            <person name="Gan P."/>
            <person name="Tsushima A."/>
            <person name="Hiroyama R."/>
            <person name="Narusaka M."/>
            <person name="Takano Y."/>
            <person name="Narusaka Y."/>
            <person name="Kawaradani M."/>
            <person name="Damm U."/>
            <person name="Shirasu K."/>
        </authorList>
    </citation>
    <scope>NUCLEOTIDE SEQUENCE [LARGE SCALE GENOMIC DNA]</scope>
    <source>
        <strain evidence="4 5">PG-2018a</strain>
    </source>
</reference>
<comment type="caution">
    <text evidence="4">The sequence shown here is derived from an EMBL/GenBank/DDBJ whole genome shotgun (WGS) entry which is preliminary data.</text>
</comment>
<feature type="region of interest" description="Disordered" evidence="2">
    <location>
        <begin position="111"/>
        <end position="170"/>
    </location>
</feature>
<accession>A0A5Q4BRT0</accession>